<organism evidence="2 3">
    <name type="scientific">Kribbella orskensis</name>
    <dbReference type="NCBI Taxonomy" id="2512216"/>
    <lineage>
        <taxon>Bacteria</taxon>
        <taxon>Bacillati</taxon>
        <taxon>Actinomycetota</taxon>
        <taxon>Actinomycetes</taxon>
        <taxon>Propionibacteriales</taxon>
        <taxon>Kribbellaceae</taxon>
        <taxon>Kribbella</taxon>
    </lineage>
</organism>
<evidence type="ECO:0000259" key="1">
    <source>
        <dbReference type="PROSITE" id="PS51410"/>
    </source>
</evidence>
<evidence type="ECO:0000313" key="2">
    <source>
        <dbReference type="EMBL" id="TCO22730.1"/>
    </source>
</evidence>
<keyword evidence="3" id="KW-1185">Reference proteome</keyword>
<dbReference type="Proteomes" id="UP000295818">
    <property type="component" value="Unassembled WGS sequence"/>
</dbReference>
<name>A0ABY2BJE5_9ACTN</name>
<dbReference type="PROSITE" id="PS51410">
    <property type="entry name" value="BH4_AAA_HYDROXYL_2"/>
    <property type="match status" value="1"/>
</dbReference>
<protein>
    <recommendedName>
        <fullName evidence="1">Biopterin-dependent aromatic amino acid hydroxylase family profile domain-containing protein</fullName>
    </recommendedName>
</protein>
<comment type="caution">
    <text evidence="2">The sequence shown here is derived from an EMBL/GenBank/DDBJ whole genome shotgun (WGS) entry which is preliminary data.</text>
</comment>
<accession>A0ABY2BJE5</accession>
<reference evidence="2 3" key="1">
    <citation type="journal article" date="2015" name="Stand. Genomic Sci.">
        <title>Genomic Encyclopedia of Bacterial and Archaeal Type Strains, Phase III: the genomes of soil and plant-associated and newly described type strains.</title>
        <authorList>
            <person name="Whitman W.B."/>
            <person name="Woyke T."/>
            <person name="Klenk H.P."/>
            <person name="Zhou Y."/>
            <person name="Lilburn T.G."/>
            <person name="Beck B.J."/>
            <person name="De Vos P."/>
            <person name="Vandamme P."/>
            <person name="Eisen J.A."/>
            <person name="Garrity G."/>
            <person name="Hugenholtz P."/>
            <person name="Kyrpides N.C."/>
        </authorList>
    </citation>
    <scope>NUCLEOTIDE SEQUENCE [LARGE SCALE GENOMIC DNA]</scope>
    <source>
        <strain evidence="2 3">VKM Ac-2538</strain>
    </source>
</reference>
<feature type="domain" description="Biopterin-dependent aromatic amino acid hydroxylase family profile" evidence="1">
    <location>
        <begin position="1"/>
        <end position="29"/>
    </location>
</feature>
<dbReference type="InterPro" id="IPR019774">
    <property type="entry name" value="Aromatic-AA_hydroxylase_C"/>
</dbReference>
<proteinExistence type="predicted"/>
<gene>
    <name evidence="2" type="ORF">EV644_10637</name>
</gene>
<dbReference type="EMBL" id="SLWM01000006">
    <property type="protein sequence ID" value="TCO22730.1"/>
    <property type="molecule type" value="Genomic_DNA"/>
</dbReference>
<sequence>MCKAIGAGLVESFGEGNESVMYAMAEGNT</sequence>
<evidence type="ECO:0000313" key="3">
    <source>
        <dbReference type="Proteomes" id="UP000295818"/>
    </source>
</evidence>